<keyword evidence="2" id="KW-0812">Transmembrane</keyword>
<organism evidence="3 4">
    <name type="scientific">Pseudoclavibacter albus</name>
    <dbReference type="NCBI Taxonomy" id="272241"/>
    <lineage>
        <taxon>Bacteria</taxon>
        <taxon>Bacillati</taxon>
        <taxon>Actinomycetota</taxon>
        <taxon>Actinomycetes</taxon>
        <taxon>Micrococcales</taxon>
        <taxon>Microbacteriaceae</taxon>
        <taxon>Pseudoclavibacter</taxon>
    </lineage>
</organism>
<proteinExistence type="predicted"/>
<reference evidence="3 4" key="1">
    <citation type="submission" date="2022-04" db="EMBL/GenBank/DDBJ databases">
        <title>Human microbiome associated bacterial genomes.</title>
        <authorList>
            <person name="Sandstrom S."/>
            <person name="Salamzade R."/>
            <person name="Kalan L.R."/>
        </authorList>
    </citation>
    <scope>NUCLEOTIDE SEQUENCE [LARGE SCALE GENOMIC DNA]</scope>
    <source>
        <strain evidence="4">p3-SID1799</strain>
    </source>
</reference>
<comment type="caution">
    <text evidence="3">The sequence shown here is derived from an EMBL/GenBank/DDBJ whole genome shotgun (WGS) entry which is preliminary data.</text>
</comment>
<name>A0ABT2HZD1_9MICO</name>
<feature type="region of interest" description="Disordered" evidence="1">
    <location>
        <begin position="192"/>
        <end position="250"/>
    </location>
</feature>
<feature type="region of interest" description="Disordered" evidence="1">
    <location>
        <begin position="1"/>
        <end position="108"/>
    </location>
</feature>
<dbReference type="Proteomes" id="UP001525379">
    <property type="component" value="Unassembled WGS sequence"/>
</dbReference>
<evidence type="ECO:0000313" key="4">
    <source>
        <dbReference type="Proteomes" id="UP001525379"/>
    </source>
</evidence>
<feature type="transmembrane region" description="Helical" evidence="2">
    <location>
        <begin position="165"/>
        <end position="189"/>
    </location>
</feature>
<feature type="transmembrane region" description="Helical" evidence="2">
    <location>
        <begin position="142"/>
        <end position="158"/>
    </location>
</feature>
<keyword evidence="4" id="KW-1185">Reference proteome</keyword>
<protein>
    <recommendedName>
        <fullName evidence="5">DUF4190 domain-containing protein</fullName>
    </recommendedName>
</protein>
<feature type="transmembrane region" description="Helical" evidence="2">
    <location>
        <begin position="115"/>
        <end position="136"/>
    </location>
</feature>
<evidence type="ECO:0000256" key="2">
    <source>
        <dbReference type="SAM" id="Phobius"/>
    </source>
</evidence>
<feature type="compositionally biased region" description="Low complexity" evidence="1">
    <location>
        <begin position="202"/>
        <end position="232"/>
    </location>
</feature>
<evidence type="ECO:0008006" key="5">
    <source>
        <dbReference type="Google" id="ProtNLM"/>
    </source>
</evidence>
<feature type="compositionally biased region" description="Basic and acidic residues" evidence="1">
    <location>
        <begin position="21"/>
        <end position="30"/>
    </location>
</feature>
<gene>
    <name evidence="3" type="ORF">M3D15_10075</name>
</gene>
<feature type="compositionally biased region" description="Low complexity" evidence="1">
    <location>
        <begin position="80"/>
        <end position="108"/>
    </location>
</feature>
<accession>A0ABT2HZD1</accession>
<feature type="compositionally biased region" description="Polar residues" evidence="1">
    <location>
        <begin position="49"/>
        <end position="75"/>
    </location>
</feature>
<dbReference type="EMBL" id="JALXSQ010000070">
    <property type="protein sequence ID" value="MCT2043664.1"/>
    <property type="molecule type" value="Genomic_DNA"/>
</dbReference>
<sequence>MDEQQSPSPAAGSARNEQGADEQRTERLPREQFQPGTASEPAPQPDLAPTQQFQSGALQPGANQAPTFGQPQQPEQFGHPGQQPGAVPQQPGAVPQPPAMQFGQQPPQAAQPAGLNILGLISLIFGVITLVMAFFLPLWASIPGLVALVCGILGLVLKKFRAKKLMAILGVVLAVISIPIATVSAMMAAPIDSDPAPEPVSENASGEGSNEGQEQGATDESSAPEASEEASSTLQESADPNGEVKYTQPTVTDGVANIEVTFTTTDKLETRIEGSNTLSGADKYLYSEQQKDLPSPWTYSADVKLDERGQVEFKAEGWADNFRDVTCELKVDDQLVMRHTGSYTSCWLFDVNTKK</sequence>
<keyword evidence="2" id="KW-0472">Membrane</keyword>
<dbReference type="SUPFAM" id="SSF81995">
    <property type="entry name" value="beta-sandwich domain of Sec23/24"/>
    <property type="match status" value="1"/>
</dbReference>
<dbReference type="RefSeq" id="WP_260104748.1">
    <property type="nucleotide sequence ID" value="NZ_JALXSQ010000070.1"/>
</dbReference>
<evidence type="ECO:0000256" key="1">
    <source>
        <dbReference type="SAM" id="MobiDB-lite"/>
    </source>
</evidence>
<evidence type="ECO:0000313" key="3">
    <source>
        <dbReference type="EMBL" id="MCT2043664.1"/>
    </source>
</evidence>
<keyword evidence="2" id="KW-1133">Transmembrane helix</keyword>